<keyword evidence="7" id="KW-0812">Transmembrane</keyword>
<evidence type="ECO:0000256" key="2">
    <source>
        <dbReference type="ARBA" id="ARBA00006706"/>
    </source>
</evidence>
<dbReference type="GO" id="GO:0000010">
    <property type="term" value="F:heptaprenyl diphosphate synthase activity"/>
    <property type="evidence" value="ECO:0007669"/>
    <property type="project" value="UniProtKB-EC"/>
</dbReference>
<evidence type="ECO:0000256" key="5">
    <source>
        <dbReference type="ARBA" id="ARBA00022842"/>
    </source>
</evidence>
<comment type="caution">
    <text evidence="8">The sequence shown here is derived from an EMBL/GenBank/DDBJ whole genome shotgun (WGS) entry which is preliminary data.</text>
</comment>
<keyword evidence="4" id="KW-0479">Metal-binding</keyword>
<dbReference type="InterPro" id="IPR000092">
    <property type="entry name" value="Polyprenyl_synt"/>
</dbReference>
<evidence type="ECO:0000313" key="9">
    <source>
        <dbReference type="Proteomes" id="UP000823201"/>
    </source>
</evidence>
<accession>A0ABS2QB20</accession>
<dbReference type="PANTHER" id="PTHR12001:SF69">
    <property type="entry name" value="ALL TRANS-POLYPRENYL-DIPHOSPHATE SYNTHASE PDSS1"/>
    <property type="match status" value="1"/>
</dbReference>
<proteinExistence type="inferred from homology"/>
<dbReference type="SFLD" id="SFLDS00005">
    <property type="entry name" value="Isoprenoid_Synthase_Type_I"/>
    <property type="match status" value="1"/>
</dbReference>
<evidence type="ECO:0000256" key="4">
    <source>
        <dbReference type="ARBA" id="ARBA00022723"/>
    </source>
</evidence>
<dbReference type="PROSITE" id="PS00444">
    <property type="entry name" value="POLYPRENYL_SYNTHASE_2"/>
    <property type="match status" value="1"/>
</dbReference>
<dbReference type="SUPFAM" id="SSF48576">
    <property type="entry name" value="Terpenoid synthases"/>
    <property type="match status" value="1"/>
</dbReference>
<gene>
    <name evidence="8" type="ORF">JOC27_001620</name>
</gene>
<dbReference type="PANTHER" id="PTHR12001">
    <property type="entry name" value="GERANYLGERANYL PYROPHOSPHATE SYNTHASE"/>
    <property type="match status" value="1"/>
</dbReference>
<evidence type="ECO:0000313" key="8">
    <source>
        <dbReference type="EMBL" id="MBM7658167.1"/>
    </source>
</evidence>
<dbReference type="RefSeq" id="WP_205006738.1">
    <property type="nucleotide sequence ID" value="NZ_CBCRXA010000012.1"/>
</dbReference>
<keyword evidence="7" id="KW-0472">Membrane</keyword>
<evidence type="ECO:0000256" key="3">
    <source>
        <dbReference type="ARBA" id="ARBA00022679"/>
    </source>
</evidence>
<dbReference type="EC" id="2.5.1.30" evidence="8"/>
<name>A0ABS2QB20_9BACL</name>
<organism evidence="8 9">
    <name type="scientific">Sporolactobacillus spathodeae</name>
    <dbReference type="NCBI Taxonomy" id="1465502"/>
    <lineage>
        <taxon>Bacteria</taxon>
        <taxon>Bacillati</taxon>
        <taxon>Bacillota</taxon>
        <taxon>Bacilli</taxon>
        <taxon>Bacillales</taxon>
        <taxon>Sporolactobacillaceae</taxon>
        <taxon>Sporolactobacillus</taxon>
    </lineage>
</organism>
<dbReference type="Proteomes" id="UP000823201">
    <property type="component" value="Unassembled WGS sequence"/>
</dbReference>
<dbReference type="CDD" id="cd00685">
    <property type="entry name" value="Trans_IPPS_HT"/>
    <property type="match status" value="1"/>
</dbReference>
<keyword evidence="3 6" id="KW-0808">Transferase</keyword>
<protein>
    <submittedName>
        <fullName evidence="8">Heptaprenyl diphosphate synthase</fullName>
        <ecNumber evidence="8">2.5.1.30</ecNumber>
    </submittedName>
</protein>
<reference evidence="8 9" key="1">
    <citation type="submission" date="2021-01" db="EMBL/GenBank/DDBJ databases">
        <title>Genomic Encyclopedia of Type Strains, Phase IV (KMG-IV): sequencing the most valuable type-strain genomes for metagenomic binning, comparative biology and taxonomic classification.</title>
        <authorList>
            <person name="Goeker M."/>
        </authorList>
    </citation>
    <scope>NUCLEOTIDE SEQUENCE [LARGE SCALE GENOMIC DNA]</scope>
    <source>
        <strain evidence="8 9">DSM 100968</strain>
    </source>
</reference>
<keyword evidence="7" id="KW-1133">Transmembrane helix</keyword>
<dbReference type="InterPro" id="IPR008949">
    <property type="entry name" value="Isoprenoid_synthase_dom_sf"/>
</dbReference>
<sequence>MTLVQIYNQQKKNLSVIEKELRRSVSSDHPMIESAAADLIKAGGKRIRPLLALLASEYGDPKRQDVIDAAVTLELIHMASLVHDDVVDNSDLRRGQPTVKAKWDNRFAMFTGDFIFARAIERISHFENAEAHRVISKVIRDLSLGEIEQIKQLFHSEQNLRCYLLRIKRKTALLMALSCQLGALASGCTFMLSRRLYYFGYFIGMSFQITDDILDFTGSEKELGKPAGSDLRNGNLTLPTLYAIWANPEIRKKVDSVLSDPEKDDKAWRQVIHDIRFSGAIERSEQLSRRYLEKAMKILSDLPDSKRATAALKEIAAYIGKRRN</sequence>
<evidence type="ECO:0000256" key="7">
    <source>
        <dbReference type="SAM" id="Phobius"/>
    </source>
</evidence>
<dbReference type="EMBL" id="JAFBEV010000013">
    <property type="protein sequence ID" value="MBM7658167.1"/>
    <property type="molecule type" value="Genomic_DNA"/>
</dbReference>
<keyword evidence="5" id="KW-0460">Magnesium</keyword>
<evidence type="ECO:0000256" key="1">
    <source>
        <dbReference type="ARBA" id="ARBA00001946"/>
    </source>
</evidence>
<dbReference type="Gene3D" id="1.10.600.10">
    <property type="entry name" value="Farnesyl Diphosphate Synthase"/>
    <property type="match status" value="1"/>
</dbReference>
<keyword evidence="9" id="KW-1185">Reference proteome</keyword>
<feature type="transmembrane region" description="Helical" evidence="7">
    <location>
        <begin position="172"/>
        <end position="192"/>
    </location>
</feature>
<dbReference type="Pfam" id="PF00348">
    <property type="entry name" value="polyprenyl_synt"/>
    <property type="match status" value="1"/>
</dbReference>
<comment type="similarity">
    <text evidence="2 6">Belongs to the FPP/GGPP synthase family.</text>
</comment>
<comment type="cofactor">
    <cofactor evidence="1">
        <name>Mg(2+)</name>
        <dbReference type="ChEBI" id="CHEBI:18420"/>
    </cofactor>
</comment>
<evidence type="ECO:0000256" key="6">
    <source>
        <dbReference type="RuleBase" id="RU004466"/>
    </source>
</evidence>
<dbReference type="InterPro" id="IPR033749">
    <property type="entry name" value="Polyprenyl_synt_CS"/>
</dbReference>
<dbReference type="PROSITE" id="PS00723">
    <property type="entry name" value="POLYPRENYL_SYNTHASE_1"/>
    <property type="match status" value="1"/>
</dbReference>